<accession>D4MNA3</accession>
<dbReference type="Gene3D" id="3.40.50.150">
    <property type="entry name" value="Vaccinia Virus protein VP39"/>
    <property type="match status" value="1"/>
</dbReference>
<dbReference type="PANTHER" id="PTHR46558:SF11">
    <property type="entry name" value="HTH-TYPE TRANSCRIPTIONAL REGULATOR XRE"/>
    <property type="match status" value="1"/>
</dbReference>
<dbReference type="PANTHER" id="PTHR46558">
    <property type="entry name" value="TRACRIPTIONAL REGULATORY PROTEIN-RELATED-RELATED"/>
    <property type="match status" value="1"/>
</dbReference>
<dbReference type="SMART" id="SM00530">
    <property type="entry name" value="HTH_XRE"/>
    <property type="match status" value="1"/>
</dbReference>
<evidence type="ECO:0000256" key="1">
    <source>
        <dbReference type="ARBA" id="ARBA00023125"/>
    </source>
</evidence>
<sequence>MDKTVINFRLSDLRKAKHITQGELAEFVGTSFQTISKWENGITMPDITVLPVLAAFFEVSIDELLGIKPLKGDVYSSEETDSEKFWDNHFEYIMRSRNESWNNDYLGFLIREVWKIDNPVNVLDCGCGYAHFAPMLMKYLPEGSSYTGIDFSSSLTEQAEKLLEKYNINGRILKGDFLESNFIDKFDIVMCQSVLRHIGDSKAFISKMINAAIDGGLVICIDTNREIECCGLYIDGMDYGDLCDHSGAIKHWKAELENSKRDYAAAMRNAYVMRGLGLSDIDIRMSDKVSFVCPEQSDYDTKINDFIDSKSLWYSDVEEAVERLINHGMTRNEAESYVGKTNKICNYLENNKSEVAFTRFKGKTITFGWKRRA</sequence>
<dbReference type="InterPro" id="IPR001387">
    <property type="entry name" value="Cro/C1-type_HTH"/>
</dbReference>
<protein>
    <submittedName>
        <fullName evidence="3">Methylase involved in ubiquinone/menaquinone biosynthesis</fullName>
    </submittedName>
</protein>
<reference evidence="3 4" key="2">
    <citation type="submission" date="2010-03" db="EMBL/GenBank/DDBJ databases">
        <authorList>
            <person name="Pajon A."/>
        </authorList>
    </citation>
    <scope>NUCLEOTIDE SEQUENCE [LARGE SCALE GENOMIC DNA]</scope>
    <source>
        <strain evidence="3 4">V10Sc8a</strain>
    </source>
</reference>
<feature type="domain" description="HTH cro/C1-type" evidence="2">
    <location>
        <begin position="10"/>
        <end position="64"/>
    </location>
</feature>
<keyword evidence="3" id="KW-0830">Ubiquinone</keyword>
<name>D4MNA3_9FIRM</name>
<dbReference type="CDD" id="cd00093">
    <property type="entry name" value="HTH_XRE"/>
    <property type="match status" value="1"/>
</dbReference>
<keyword evidence="3" id="KW-0808">Transferase</keyword>
<dbReference type="BioCyc" id="ESIR717961:G136L-2026-MONOMER"/>
<evidence type="ECO:0000313" key="3">
    <source>
        <dbReference type="EMBL" id="CBL35236.1"/>
    </source>
</evidence>
<dbReference type="CDD" id="cd02440">
    <property type="entry name" value="AdoMet_MTases"/>
    <property type="match status" value="1"/>
</dbReference>
<proteinExistence type="predicted"/>
<dbReference type="SUPFAM" id="SSF47413">
    <property type="entry name" value="lambda repressor-like DNA-binding domains"/>
    <property type="match status" value="1"/>
</dbReference>
<evidence type="ECO:0000259" key="2">
    <source>
        <dbReference type="PROSITE" id="PS50943"/>
    </source>
</evidence>
<reference evidence="3 4" key="1">
    <citation type="submission" date="2010-03" db="EMBL/GenBank/DDBJ databases">
        <title>The genome sequence of Eubacterium siraeum V10Sc8a.</title>
        <authorList>
            <consortium name="metaHIT consortium -- http://www.metahit.eu/"/>
            <person name="Pajon A."/>
            <person name="Turner K."/>
            <person name="Parkhill J."/>
            <person name="Duncan S."/>
            <person name="Flint H."/>
        </authorList>
    </citation>
    <scope>NUCLEOTIDE SEQUENCE [LARGE SCALE GENOMIC DNA]</scope>
    <source>
        <strain evidence="3 4">V10Sc8a</strain>
    </source>
</reference>
<keyword evidence="3" id="KW-0489">Methyltransferase</keyword>
<dbReference type="PROSITE" id="PS50943">
    <property type="entry name" value="HTH_CROC1"/>
    <property type="match status" value="1"/>
</dbReference>
<gene>
    <name evidence="3" type="ORF">ES1_24200</name>
</gene>
<dbReference type="Gene3D" id="1.10.260.40">
    <property type="entry name" value="lambda repressor-like DNA-binding domains"/>
    <property type="match status" value="1"/>
</dbReference>
<dbReference type="InterPro" id="IPR025714">
    <property type="entry name" value="Methyltranfer_dom"/>
</dbReference>
<dbReference type="Pfam" id="PF13847">
    <property type="entry name" value="Methyltransf_31"/>
    <property type="match status" value="1"/>
</dbReference>
<dbReference type="GO" id="GO:0003677">
    <property type="term" value="F:DNA binding"/>
    <property type="evidence" value="ECO:0007669"/>
    <property type="project" value="UniProtKB-KW"/>
</dbReference>
<dbReference type="InterPro" id="IPR010982">
    <property type="entry name" value="Lambda_DNA-bd_dom_sf"/>
</dbReference>
<dbReference type="KEGG" id="esr:ES1_24200"/>
<dbReference type="Proteomes" id="UP000007050">
    <property type="component" value="Chromosome"/>
</dbReference>
<dbReference type="SUPFAM" id="SSF53335">
    <property type="entry name" value="S-adenosyl-L-methionine-dependent methyltransferases"/>
    <property type="match status" value="1"/>
</dbReference>
<dbReference type="GO" id="GO:0008168">
    <property type="term" value="F:methyltransferase activity"/>
    <property type="evidence" value="ECO:0007669"/>
    <property type="project" value="UniProtKB-KW"/>
</dbReference>
<dbReference type="EMBL" id="FP929059">
    <property type="protein sequence ID" value="CBL35236.1"/>
    <property type="molecule type" value="Genomic_DNA"/>
</dbReference>
<dbReference type="Pfam" id="PF01381">
    <property type="entry name" value="HTH_3"/>
    <property type="match status" value="1"/>
</dbReference>
<evidence type="ECO:0000313" key="4">
    <source>
        <dbReference type="Proteomes" id="UP000007050"/>
    </source>
</evidence>
<dbReference type="PATRIC" id="fig|717961.3.peg.2551"/>
<dbReference type="HOGENOM" id="CLU_063632_0_0_9"/>
<dbReference type="AlphaFoldDB" id="D4MNA3"/>
<dbReference type="GO" id="GO:0032259">
    <property type="term" value="P:methylation"/>
    <property type="evidence" value="ECO:0007669"/>
    <property type="project" value="UniProtKB-KW"/>
</dbReference>
<organism evidence="3 4">
    <name type="scientific">[Eubacterium] siraeum V10Sc8a</name>
    <dbReference type="NCBI Taxonomy" id="717961"/>
    <lineage>
        <taxon>Bacteria</taxon>
        <taxon>Bacillati</taxon>
        <taxon>Bacillota</taxon>
        <taxon>Clostridia</taxon>
        <taxon>Eubacteriales</taxon>
        <taxon>Oscillospiraceae</taxon>
        <taxon>Oscillospiraceae incertae sedis</taxon>
    </lineage>
</organism>
<keyword evidence="1" id="KW-0238">DNA-binding</keyword>
<dbReference type="InterPro" id="IPR029063">
    <property type="entry name" value="SAM-dependent_MTases_sf"/>
</dbReference>
<dbReference type="Gene3D" id="1.10.150.350">
    <property type="match status" value="1"/>
</dbReference>